<dbReference type="EMBL" id="RSCL01000007">
    <property type="protein sequence ID" value="RUT05968.1"/>
    <property type="molecule type" value="Genomic_DNA"/>
</dbReference>
<dbReference type="OrthoDB" id="9793906at2"/>
<keyword evidence="2" id="KW-1277">Toxin-antitoxin system</keyword>
<keyword evidence="3" id="KW-0540">Nuclease</keyword>
<reference evidence="4" key="1">
    <citation type="submission" date="2018-12" db="EMBL/GenBank/DDBJ databases">
        <authorList>
            <person name="Will S."/>
            <person name="Neumann-Schaal M."/>
            <person name="Henke P."/>
        </authorList>
    </citation>
    <scope>NUCLEOTIDE SEQUENCE</scope>
    <source>
        <strain evidence="4">PCC 7102</strain>
    </source>
</reference>
<dbReference type="GO" id="GO:0016075">
    <property type="term" value="P:rRNA catabolic process"/>
    <property type="evidence" value="ECO:0007669"/>
    <property type="project" value="TreeGrafter"/>
</dbReference>
<comment type="caution">
    <text evidence="4">The sequence shown here is derived from an EMBL/GenBank/DDBJ whole genome shotgun (WGS) entry which is preliminary data.</text>
</comment>
<keyword evidence="5" id="KW-1185">Reference proteome</keyword>
<dbReference type="Pfam" id="PF02452">
    <property type="entry name" value="PemK_toxin"/>
    <property type="match status" value="1"/>
</dbReference>
<evidence type="ECO:0000313" key="4">
    <source>
        <dbReference type="EMBL" id="RUT05968.1"/>
    </source>
</evidence>
<evidence type="ECO:0000256" key="3">
    <source>
        <dbReference type="PIRNR" id="PIRNR033490"/>
    </source>
</evidence>
<comment type="function">
    <text evidence="3">Toxic component of a type II toxin-antitoxin (TA) system.</text>
</comment>
<dbReference type="GO" id="GO:0006402">
    <property type="term" value="P:mRNA catabolic process"/>
    <property type="evidence" value="ECO:0007669"/>
    <property type="project" value="TreeGrafter"/>
</dbReference>
<dbReference type="SUPFAM" id="SSF50118">
    <property type="entry name" value="Cell growth inhibitor/plasmid maintenance toxic component"/>
    <property type="match status" value="1"/>
</dbReference>
<dbReference type="EC" id="3.1.-.-" evidence="3"/>
<dbReference type="GO" id="GO:0003677">
    <property type="term" value="F:DNA binding"/>
    <property type="evidence" value="ECO:0007669"/>
    <property type="project" value="InterPro"/>
</dbReference>
<reference evidence="4" key="2">
    <citation type="journal article" date="2019" name="Genome Biol. Evol.">
        <title>Day and night: Metabolic profiles and evolutionary relationships of six axenic non-marine cyanobacteria.</title>
        <authorList>
            <person name="Will S.E."/>
            <person name="Henke P."/>
            <person name="Boedeker C."/>
            <person name="Huang S."/>
            <person name="Brinkmann H."/>
            <person name="Rohde M."/>
            <person name="Jarek M."/>
            <person name="Friedl T."/>
            <person name="Seufert S."/>
            <person name="Schumacher M."/>
            <person name="Overmann J."/>
            <person name="Neumann-Schaal M."/>
            <person name="Petersen J."/>
        </authorList>
    </citation>
    <scope>NUCLEOTIDE SEQUENCE [LARGE SCALE GENOMIC DNA]</scope>
    <source>
        <strain evidence="4">PCC 7102</strain>
    </source>
</reference>
<dbReference type="PANTHER" id="PTHR33988:SF1">
    <property type="entry name" value="ENDORIBONUCLEASE MAZF7-RELATED"/>
    <property type="match status" value="1"/>
</dbReference>
<dbReference type="InterPro" id="IPR003477">
    <property type="entry name" value="PemK-like"/>
</dbReference>
<keyword evidence="3" id="KW-0255">Endonuclease</keyword>
<proteinExistence type="inferred from homology"/>
<evidence type="ECO:0000313" key="5">
    <source>
        <dbReference type="Proteomes" id="UP000271624"/>
    </source>
</evidence>
<keyword evidence="3" id="KW-0378">Hydrolase</keyword>
<evidence type="ECO:0000256" key="1">
    <source>
        <dbReference type="ARBA" id="ARBA00007521"/>
    </source>
</evidence>
<evidence type="ECO:0000256" key="2">
    <source>
        <dbReference type="ARBA" id="ARBA00022649"/>
    </source>
</evidence>
<dbReference type="Gene3D" id="2.30.30.110">
    <property type="match status" value="1"/>
</dbReference>
<gene>
    <name evidence="4" type="primary">mazf9</name>
    <name evidence="4" type="ORF">DSM106972_031740</name>
</gene>
<dbReference type="InterPro" id="IPR011067">
    <property type="entry name" value="Plasmid_toxin/cell-grow_inhib"/>
</dbReference>
<comment type="similarity">
    <text evidence="1 3">Belongs to the PemK/MazF family.</text>
</comment>
<dbReference type="PIRSF" id="PIRSF033490">
    <property type="entry name" value="MazF"/>
    <property type="match status" value="1"/>
</dbReference>
<dbReference type="AlphaFoldDB" id="A0A433VIN3"/>
<dbReference type="Proteomes" id="UP000271624">
    <property type="component" value="Unassembled WGS sequence"/>
</dbReference>
<accession>A0A433VIN3</accession>
<protein>
    <recommendedName>
        <fullName evidence="3">mRNA interferase</fullName>
        <ecNumber evidence="3">3.1.-.-</ecNumber>
    </recommendedName>
</protein>
<organism evidence="4 5">
    <name type="scientific">Dulcicalothrix desertica PCC 7102</name>
    <dbReference type="NCBI Taxonomy" id="232991"/>
    <lineage>
        <taxon>Bacteria</taxon>
        <taxon>Bacillati</taxon>
        <taxon>Cyanobacteriota</taxon>
        <taxon>Cyanophyceae</taxon>
        <taxon>Nostocales</taxon>
        <taxon>Calotrichaceae</taxon>
        <taxon>Dulcicalothrix</taxon>
    </lineage>
</organism>
<name>A0A433VIN3_9CYAN</name>
<dbReference type="PANTHER" id="PTHR33988">
    <property type="entry name" value="ENDORIBONUCLEASE MAZF-RELATED"/>
    <property type="match status" value="1"/>
</dbReference>
<dbReference type="GO" id="GO:0016787">
    <property type="term" value="F:hydrolase activity"/>
    <property type="evidence" value="ECO:0007669"/>
    <property type="project" value="UniProtKB-KW"/>
</dbReference>
<sequence>MLRGEIWLYNSDPTIGDEIAKTRPAVIVSNDEIGNLRLKVVVPITNWNDTFSEIQWLVRLEPSSGNGLSKTSAADTFQVRSISYQRLIRKLGVLSDEYMQDISKALSVVLKINI</sequence>
<dbReference type="GO" id="GO:0004521">
    <property type="term" value="F:RNA endonuclease activity"/>
    <property type="evidence" value="ECO:0007669"/>
    <property type="project" value="TreeGrafter"/>
</dbReference>